<reference evidence="2 3" key="2">
    <citation type="journal article" date="2013" name="Plant Cell Physiol.">
        <title>Rice Annotation Project Database (RAP-DB): an integrative and interactive database for rice genomics.</title>
        <authorList>
            <person name="Sakai H."/>
            <person name="Lee S.S."/>
            <person name="Tanaka T."/>
            <person name="Numa H."/>
            <person name="Kim J."/>
            <person name="Kawahara Y."/>
            <person name="Wakimoto H."/>
            <person name="Yang C.C."/>
            <person name="Iwamoto M."/>
            <person name="Abe T."/>
            <person name="Yamada Y."/>
            <person name="Muto A."/>
            <person name="Inokuchi H."/>
            <person name="Ikemura T."/>
            <person name="Matsumoto T."/>
            <person name="Sasaki T."/>
            <person name="Itoh T."/>
        </authorList>
    </citation>
    <scope>NUCLEOTIDE SEQUENCE [LARGE SCALE GENOMIC DNA]</scope>
    <source>
        <strain evidence="3">cv. Nipponbare</strain>
    </source>
</reference>
<evidence type="ECO:0000313" key="3">
    <source>
        <dbReference type="Proteomes" id="UP000059680"/>
    </source>
</evidence>
<keyword evidence="3" id="KW-1185">Reference proteome</keyword>
<evidence type="ECO:0000313" key="2">
    <source>
        <dbReference type="EMBL" id="BAS82913.1"/>
    </source>
</evidence>
<feature type="region of interest" description="Disordered" evidence="1">
    <location>
        <begin position="42"/>
        <end position="76"/>
    </location>
</feature>
<reference evidence="2 3" key="3">
    <citation type="journal article" date="2013" name="Rice">
        <title>Improvement of the Oryza sativa Nipponbare reference genome using next generation sequence and optical map data.</title>
        <authorList>
            <person name="Kawahara Y."/>
            <person name="de la Bastide M."/>
            <person name="Hamilton J.P."/>
            <person name="Kanamori H."/>
            <person name="McCombie W.R."/>
            <person name="Ouyang S."/>
            <person name="Schwartz D.C."/>
            <person name="Tanaka T."/>
            <person name="Wu J."/>
            <person name="Zhou S."/>
            <person name="Childs K.L."/>
            <person name="Davidson R.M."/>
            <person name="Lin H."/>
            <person name="Quesada-Ocampo L."/>
            <person name="Vaillancourt B."/>
            <person name="Sakai H."/>
            <person name="Lee S.S."/>
            <person name="Kim J."/>
            <person name="Numa H."/>
            <person name="Itoh T."/>
            <person name="Buell C.R."/>
            <person name="Matsumoto T."/>
        </authorList>
    </citation>
    <scope>NUCLEOTIDE SEQUENCE [LARGE SCALE GENOMIC DNA]</scope>
    <source>
        <strain evidence="3">cv. Nipponbare</strain>
    </source>
</reference>
<protein>
    <submittedName>
        <fullName evidence="2">Os03g0210883 protein</fullName>
    </submittedName>
</protein>
<feature type="region of interest" description="Disordered" evidence="1">
    <location>
        <begin position="98"/>
        <end position="120"/>
    </location>
</feature>
<sequence>MAPMRDQSPLYLQQSRPETGETDQIDHRCKTQWKSVISARARACDSPGVDEAEREESGAGPQEGAPGDHAAAAGGGASLVGPGALLCAARAEATAACSARVRRRRRGRGRDGLGDGGGGPRRHAVLCARW</sequence>
<evidence type="ECO:0000256" key="1">
    <source>
        <dbReference type="SAM" id="MobiDB-lite"/>
    </source>
</evidence>
<dbReference type="PaxDb" id="39947-A0A0N7KGT5"/>
<dbReference type="EMBL" id="AP014959">
    <property type="protein sequence ID" value="BAS82913.1"/>
    <property type="molecule type" value="Genomic_DNA"/>
</dbReference>
<organism evidence="2 3">
    <name type="scientific">Oryza sativa subsp. japonica</name>
    <name type="common">Rice</name>
    <dbReference type="NCBI Taxonomy" id="39947"/>
    <lineage>
        <taxon>Eukaryota</taxon>
        <taxon>Viridiplantae</taxon>
        <taxon>Streptophyta</taxon>
        <taxon>Embryophyta</taxon>
        <taxon>Tracheophyta</taxon>
        <taxon>Spermatophyta</taxon>
        <taxon>Magnoliopsida</taxon>
        <taxon>Liliopsida</taxon>
        <taxon>Poales</taxon>
        <taxon>Poaceae</taxon>
        <taxon>BOP clade</taxon>
        <taxon>Oryzoideae</taxon>
        <taxon>Oryzeae</taxon>
        <taxon>Oryzinae</taxon>
        <taxon>Oryza</taxon>
        <taxon>Oryza sativa</taxon>
    </lineage>
</organism>
<dbReference type="Gramene" id="Os03t0210883-00">
    <property type="protein sequence ID" value="Os03t0210883-00"/>
    <property type="gene ID" value="Os03g0210883"/>
</dbReference>
<dbReference type="Proteomes" id="UP000059680">
    <property type="component" value="Chromosome 3"/>
</dbReference>
<proteinExistence type="predicted"/>
<name>A0A0N7KGT5_ORYSJ</name>
<dbReference type="InParanoid" id="A0A0N7KGT5"/>
<accession>A0A0N7KGT5</accession>
<feature type="region of interest" description="Disordered" evidence="1">
    <location>
        <begin position="1"/>
        <end position="27"/>
    </location>
</feature>
<dbReference type="AlphaFoldDB" id="A0A0N7KGT5"/>
<gene>
    <name evidence="2" type="ordered locus">Os03g0210883</name>
    <name evidence="2" type="ORF">OSNPB_030210883</name>
</gene>
<reference evidence="3" key="1">
    <citation type="journal article" date="2005" name="Nature">
        <title>The map-based sequence of the rice genome.</title>
        <authorList>
            <consortium name="International rice genome sequencing project (IRGSP)"/>
            <person name="Matsumoto T."/>
            <person name="Wu J."/>
            <person name="Kanamori H."/>
            <person name="Katayose Y."/>
            <person name="Fujisawa M."/>
            <person name="Namiki N."/>
            <person name="Mizuno H."/>
            <person name="Yamamoto K."/>
            <person name="Antonio B.A."/>
            <person name="Baba T."/>
            <person name="Sakata K."/>
            <person name="Nagamura Y."/>
            <person name="Aoki H."/>
            <person name="Arikawa K."/>
            <person name="Arita K."/>
            <person name="Bito T."/>
            <person name="Chiden Y."/>
            <person name="Fujitsuka N."/>
            <person name="Fukunaka R."/>
            <person name="Hamada M."/>
            <person name="Harada C."/>
            <person name="Hayashi A."/>
            <person name="Hijishita S."/>
            <person name="Honda M."/>
            <person name="Hosokawa S."/>
            <person name="Ichikawa Y."/>
            <person name="Idonuma A."/>
            <person name="Iijima M."/>
            <person name="Ikeda M."/>
            <person name="Ikeno M."/>
            <person name="Ito K."/>
            <person name="Ito S."/>
            <person name="Ito T."/>
            <person name="Ito Y."/>
            <person name="Ito Y."/>
            <person name="Iwabuchi A."/>
            <person name="Kamiya K."/>
            <person name="Karasawa W."/>
            <person name="Kurita K."/>
            <person name="Katagiri S."/>
            <person name="Kikuta A."/>
            <person name="Kobayashi H."/>
            <person name="Kobayashi N."/>
            <person name="Machita K."/>
            <person name="Maehara T."/>
            <person name="Masukawa M."/>
            <person name="Mizubayashi T."/>
            <person name="Mukai Y."/>
            <person name="Nagasaki H."/>
            <person name="Nagata Y."/>
            <person name="Naito S."/>
            <person name="Nakashima M."/>
            <person name="Nakama Y."/>
            <person name="Nakamichi Y."/>
            <person name="Nakamura M."/>
            <person name="Meguro A."/>
            <person name="Negishi M."/>
            <person name="Ohta I."/>
            <person name="Ohta T."/>
            <person name="Okamoto M."/>
            <person name="Ono N."/>
            <person name="Saji S."/>
            <person name="Sakaguchi M."/>
            <person name="Sakai K."/>
            <person name="Shibata M."/>
            <person name="Shimokawa T."/>
            <person name="Song J."/>
            <person name="Takazaki Y."/>
            <person name="Terasawa K."/>
            <person name="Tsugane M."/>
            <person name="Tsuji K."/>
            <person name="Ueda S."/>
            <person name="Waki K."/>
            <person name="Yamagata H."/>
            <person name="Yamamoto M."/>
            <person name="Yamamoto S."/>
            <person name="Yamane H."/>
            <person name="Yoshiki S."/>
            <person name="Yoshihara R."/>
            <person name="Yukawa K."/>
            <person name="Zhong H."/>
            <person name="Yano M."/>
            <person name="Yuan Q."/>
            <person name="Ouyang S."/>
            <person name="Liu J."/>
            <person name="Jones K.M."/>
            <person name="Gansberger K."/>
            <person name="Moffat K."/>
            <person name="Hill J."/>
            <person name="Bera J."/>
            <person name="Fadrosh D."/>
            <person name="Jin S."/>
            <person name="Johri S."/>
            <person name="Kim M."/>
            <person name="Overton L."/>
            <person name="Reardon M."/>
            <person name="Tsitrin T."/>
            <person name="Vuong H."/>
            <person name="Weaver B."/>
            <person name="Ciecko A."/>
            <person name="Tallon L."/>
            <person name="Jackson J."/>
            <person name="Pai G."/>
            <person name="Aken S.V."/>
            <person name="Utterback T."/>
            <person name="Reidmuller S."/>
            <person name="Feldblyum T."/>
            <person name="Hsiao J."/>
            <person name="Zismann V."/>
            <person name="Iobst S."/>
            <person name="de Vazeille A.R."/>
            <person name="Buell C.R."/>
            <person name="Ying K."/>
            <person name="Li Y."/>
            <person name="Lu T."/>
            <person name="Huang Y."/>
            <person name="Zhao Q."/>
            <person name="Feng Q."/>
            <person name="Zhang L."/>
            <person name="Zhu J."/>
            <person name="Weng Q."/>
            <person name="Mu J."/>
            <person name="Lu Y."/>
            <person name="Fan D."/>
            <person name="Liu Y."/>
            <person name="Guan J."/>
            <person name="Zhang Y."/>
            <person name="Yu S."/>
            <person name="Liu X."/>
            <person name="Zhang Y."/>
            <person name="Hong G."/>
            <person name="Han B."/>
            <person name="Choisne N."/>
            <person name="Demange N."/>
            <person name="Orjeda G."/>
            <person name="Samain S."/>
            <person name="Cattolico L."/>
            <person name="Pelletier E."/>
            <person name="Couloux A."/>
            <person name="Segurens B."/>
            <person name="Wincker P."/>
            <person name="D'Hont A."/>
            <person name="Scarpelli C."/>
            <person name="Weissenbach J."/>
            <person name="Salanoubat M."/>
            <person name="Quetier F."/>
            <person name="Yu Y."/>
            <person name="Kim H.R."/>
            <person name="Rambo T."/>
            <person name="Currie J."/>
            <person name="Collura K."/>
            <person name="Luo M."/>
            <person name="Yang T."/>
            <person name="Ammiraju J.S.S."/>
            <person name="Engler F."/>
            <person name="Soderlund C."/>
            <person name="Wing R.A."/>
            <person name="Palmer L.E."/>
            <person name="de la Bastide M."/>
            <person name="Spiegel L."/>
            <person name="Nascimento L."/>
            <person name="Zutavern T."/>
            <person name="O'Shaughnessy A."/>
            <person name="Dike S."/>
            <person name="Dedhia N."/>
            <person name="Preston R."/>
            <person name="Balija V."/>
            <person name="McCombie W.R."/>
            <person name="Chow T."/>
            <person name="Chen H."/>
            <person name="Chung M."/>
            <person name="Chen C."/>
            <person name="Shaw J."/>
            <person name="Wu H."/>
            <person name="Hsiao K."/>
            <person name="Chao Y."/>
            <person name="Chu M."/>
            <person name="Cheng C."/>
            <person name="Hour A."/>
            <person name="Lee P."/>
            <person name="Lin S."/>
            <person name="Lin Y."/>
            <person name="Liou J."/>
            <person name="Liu S."/>
            <person name="Hsing Y."/>
            <person name="Raghuvanshi S."/>
            <person name="Mohanty A."/>
            <person name="Bharti A.K."/>
            <person name="Gaur A."/>
            <person name="Gupta V."/>
            <person name="Kumar D."/>
            <person name="Ravi V."/>
            <person name="Vij S."/>
            <person name="Kapur A."/>
            <person name="Khurana P."/>
            <person name="Khurana P."/>
            <person name="Khurana J.P."/>
            <person name="Tyagi A.K."/>
            <person name="Gaikwad K."/>
            <person name="Singh A."/>
            <person name="Dalal V."/>
            <person name="Srivastava S."/>
            <person name="Dixit A."/>
            <person name="Pal A.K."/>
            <person name="Ghazi I.A."/>
            <person name="Yadav M."/>
            <person name="Pandit A."/>
            <person name="Bhargava A."/>
            <person name="Sureshbabu K."/>
            <person name="Batra K."/>
            <person name="Sharma T.R."/>
            <person name="Mohapatra T."/>
            <person name="Singh N.K."/>
            <person name="Messing J."/>
            <person name="Nelson A.B."/>
            <person name="Fuks G."/>
            <person name="Kavchok S."/>
            <person name="Keizer G."/>
            <person name="Linton E."/>
            <person name="Llaca V."/>
            <person name="Song R."/>
            <person name="Tanyolac B."/>
            <person name="Young S."/>
            <person name="Ho-Il K."/>
            <person name="Hahn J.H."/>
            <person name="Sangsakoo G."/>
            <person name="Vanavichit A."/>
            <person name="de Mattos Luiz.A.T."/>
            <person name="Zimmer P.D."/>
            <person name="Malone G."/>
            <person name="Dellagostin O."/>
            <person name="de Oliveira A.C."/>
            <person name="Bevan M."/>
            <person name="Bancroft I."/>
            <person name="Minx P."/>
            <person name="Cordum H."/>
            <person name="Wilson R."/>
            <person name="Cheng Z."/>
            <person name="Jin W."/>
            <person name="Jiang J."/>
            <person name="Leong S.A."/>
            <person name="Iwama H."/>
            <person name="Gojobori T."/>
            <person name="Itoh T."/>
            <person name="Niimura Y."/>
            <person name="Fujii Y."/>
            <person name="Habara T."/>
            <person name="Sakai H."/>
            <person name="Sato Y."/>
            <person name="Wilson G."/>
            <person name="Kumar K."/>
            <person name="McCouch S."/>
            <person name="Juretic N."/>
            <person name="Hoen D."/>
            <person name="Wright S."/>
            <person name="Bruskiewich R."/>
            <person name="Bureau T."/>
            <person name="Miyao A."/>
            <person name="Hirochika H."/>
            <person name="Nishikawa T."/>
            <person name="Kadowaki K."/>
            <person name="Sugiura M."/>
            <person name="Burr B."/>
            <person name="Sasaki T."/>
        </authorList>
    </citation>
    <scope>NUCLEOTIDE SEQUENCE [LARGE SCALE GENOMIC DNA]</scope>
    <source>
        <strain evidence="3">cv. Nipponbare</strain>
    </source>
</reference>